<evidence type="ECO:0008006" key="4">
    <source>
        <dbReference type="Google" id="ProtNLM"/>
    </source>
</evidence>
<evidence type="ECO:0000313" key="3">
    <source>
        <dbReference type="Proteomes" id="UP000438699"/>
    </source>
</evidence>
<dbReference type="OrthoDB" id="5457704at2"/>
<dbReference type="Gene3D" id="1.25.40.10">
    <property type="entry name" value="Tetratricopeptide repeat domain"/>
    <property type="match status" value="1"/>
</dbReference>
<dbReference type="AlphaFoldDB" id="A0A6N6N730"/>
<gene>
    <name evidence="2" type="ORF">F8A88_03030</name>
</gene>
<keyword evidence="3" id="KW-1185">Reference proteome</keyword>
<keyword evidence="1" id="KW-1133">Transmembrane helix</keyword>
<organism evidence="2 3">
    <name type="scientific">Pseudodesulfovibrio senegalensis</name>
    <dbReference type="NCBI Taxonomy" id="1721087"/>
    <lineage>
        <taxon>Bacteria</taxon>
        <taxon>Pseudomonadati</taxon>
        <taxon>Thermodesulfobacteriota</taxon>
        <taxon>Desulfovibrionia</taxon>
        <taxon>Desulfovibrionales</taxon>
        <taxon>Desulfovibrionaceae</taxon>
    </lineage>
</organism>
<evidence type="ECO:0000256" key="1">
    <source>
        <dbReference type="SAM" id="Phobius"/>
    </source>
</evidence>
<protein>
    <recommendedName>
        <fullName evidence="4">Tetratricopeptide repeat protein</fullName>
    </recommendedName>
</protein>
<dbReference type="SUPFAM" id="SSF48452">
    <property type="entry name" value="TPR-like"/>
    <property type="match status" value="1"/>
</dbReference>
<keyword evidence="1" id="KW-0472">Membrane</keyword>
<comment type="caution">
    <text evidence="2">The sequence shown here is derived from an EMBL/GenBank/DDBJ whole genome shotgun (WGS) entry which is preliminary data.</text>
</comment>
<dbReference type="EMBL" id="WAIE01000001">
    <property type="protein sequence ID" value="KAB1443255.1"/>
    <property type="molecule type" value="Genomic_DNA"/>
</dbReference>
<proteinExistence type="predicted"/>
<accession>A0A6N6N730</accession>
<dbReference type="Proteomes" id="UP000438699">
    <property type="component" value="Unassembled WGS sequence"/>
</dbReference>
<dbReference type="InterPro" id="IPR011990">
    <property type="entry name" value="TPR-like_helical_dom_sf"/>
</dbReference>
<reference evidence="2 3" key="1">
    <citation type="journal article" date="2017" name="Int. J. Syst. Evol. Microbiol.">
        <title>Desulfovibrio senegalensis sp. nov., a mesophilic sulfate reducer isolated from marine sediment.</title>
        <authorList>
            <person name="Thioye A."/>
            <person name="Gam Z.B.A."/>
            <person name="Mbengue M."/>
            <person name="Cayol J.L."/>
            <person name="Joseph-Bartoli M."/>
            <person name="Toure-Kane C."/>
            <person name="Labat M."/>
        </authorList>
    </citation>
    <scope>NUCLEOTIDE SEQUENCE [LARGE SCALE GENOMIC DNA]</scope>
    <source>
        <strain evidence="2 3">DSM 101509</strain>
    </source>
</reference>
<feature type="transmembrane region" description="Helical" evidence="1">
    <location>
        <begin position="37"/>
        <end position="57"/>
    </location>
</feature>
<name>A0A6N6N730_9BACT</name>
<dbReference type="RefSeq" id="WP_151149587.1">
    <property type="nucleotide sequence ID" value="NZ_WAIE01000001.1"/>
</dbReference>
<sequence>MAEHEHDQHSVLDSIEQGIPNNMKPLLKAAEKYKKHITLAIAVILGVTVIWSGVRWYNGNQIRKTRAAMGEILLNAQGQERLDKVAELAKNAPGDMRAAVLFEAASLSLELNQYDKAEQYYKELAANADDDTAIIASLGQAKSALLAGDAKKALDIIKPLAESAPKHLITPINRQLALAAEQAGDTATAIKAYETLEGAGVMDKQFVDYKLAQLKQ</sequence>
<evidence type="ECO:0000313" key="2">
    <source>
        <dbReference type="EMBL" id="KAB1443255.1"/>
    </source>
</evidence>
<keyword evidence="1" id="KW-0812">Transmembrane</keyword>